<proteinExistence type="predicted"/>
<comment type="caution">
    <text evidence="1">The sequence shown here is derived from an EMBL/GenBank/DDBJ whole genome shotgun (WGS) entry which is preliminary data.</text>
</comment>
<dbReference type="EMBL" id="JAHMHS010000034">
    <property type="protein sequence ID" value="KAK1726258.1"/>
    <property type="molecule type" value="Genomic_DNA"/>
</dbReference>
<keyword evidence="2" id="KW-1185">Reference proteome</keyword>
<evidence type="ECO:0000313" key="2">
    <source>
        <dbReference type="Proteomes" id="UP001244207"/>
    </source>
</evidence>
<accession>A0AAD8UMT1</accession>
<sequence length="100" mass="11356">MLRVLLPALMYPARAFSLKAKYERFHSHHGLMNVVKVEKMLVSVWCFPDVPPPNISIQLHASFASTRKGNRTSFKCNSPGCWPFPSSRGEKKRKAAKITQ</sequence>
<gene>
    <name evidence="1" type="ORF">BDZ83DRAFT_616945</name>
</gene>
<dbReference type="AlphaFoldDB" id="A0AAD8UMT1"/>
<evidence type="ECO:0000313" key="1">
    <source>
        <dbReference type="EMBL" id="KAK1726258.1"/>
    </source>
</evidence>
<reference evidence="1" key="1">
    <citation type="submission" date="2021-12" db="EMBL/GenBank/DDBJ databases">
        <title>Comparative genomics, transcriptomics and evolutionary studies reveal genomic signatures of adaptation to plant cell wall in hemibiotrophic fungi.</title>
        <authorList>
            <consortium name="DOE Joint Genome Institute"/>
            <person name="Baroncelli R."/>
            <person name="Diaz J.F."/>
            <person name="Benocci T."/>
            <person name="Peng M."/>
            <person name="Battaglia E."/>
            <person name="Haridas S."/>
            <person name="Andreopoulos W."/>
            <person name="Labutti K."/>
            <person name="Pangilinan J."/>
            <person name="Floch G.L."/>
            <person name="Makela M.R."/>
            <person name="Henrissat B."/>
            <person name="Grigoriev I.V."/>
            <person name="Crouch J.A."/>
            <person name="De Vries R.P."/>
            <person name="Sukno S.A."/>
            <person name="Thon M.R."/>
        </authorList>
    </citation>
    <scope>NUCLEOTIDE SEQUENCE</scope>
    <source>
        <strain evidence="1">CBS 112980</strain>
    </source>
</reference>
<name>A0AAD8UMT1_GLOAC</name>
<dbReference type="GeneID" id="85391901"/>
<protein>
    <submittedName>
        <fullName evidence="1">Uncharacterized protein</fullName>
    </submittedName>
</protein>
<organism evidence="1 2">
    <name type="scientific">Glomerella acutata</name>
    <name type="common">Colletotrichum acutatum</name>
    <dbReference type="NCBI Taxonomy" id="27357"/>
    <lineage>
        <taxon>Eukaryota</taxon>
        <taxon>Fungi</taxon>
        <taxon>Dikarya</taxon>
        <taxon>Ascomycota</taxon>
        <taxon>Pezizomycotina</taxon>
        <taxon>Sordariomycetes</taxon>
        <taxon>Hypocreomycetidae</taxon>
        <taxon>Glomerellales</taxon>
        <taxon>Glomerellaceae</taxon>
        <taxon>Colletotrichum</taxon>
        <taxon>Colletotrichum acutatum species complex</taxon>
    </lineage>
</organism>
<dbReference type="Proteomes" id="UP001244207">
    <property type="component" value="Unassembled WGS sequence"/>
</dbReference>
<dbReference type="RefSeq" id="XP_060366313.1">
    <property type="nucleotide sequence ID" value="XM_060508002.1"/>
</dbReference>